<comment type="caution">
    <text evidence="1">The sequence shown here is derived from an EMBL/GenBank/DDBJ whole genome shotgun (WGS) entry which is preliminary data.</text>
</comment>
<keyword evidence="2" id="KW-1185">Reference proteome</keyword>
<reference evidence="1 2" key="1">
    <citation type="journal article" date="2019" name="Int. J. Syst. Evol. Microbiol.">
        <title>The Global Catalogue of Microorganisms (GCM) 10K type strain sequencing project: providing services to taxonomists for standard genome sequencing and annotation.</title>
        <authorList>
            <consortium name="The Broad Institute Genomics Platform"/>
            <consortium name="The Broad Institute Genome Sequencing Center for Infectious Disease"/>
            <person name="Wu L."/>
            <person name="Ma J."/>
        </authorList>
    </citation>
    <scope>NUCLEOTIDE SEQUENCE [LARGE SCALE GENOMIC DNA]</scope>
    <source>
        <strain evidence="1 2">JCM 12149</strain>
    </source>
</reference>
<evidence type="ECO:0000313" key="2">
    <source>
        <dbReference type="Proteomes" id="UP001501459"/>
    </source>
</evidence>
<gene>
    <name evidence="1" type="ORF">GCM10008983_07970</name>
</gene>
<proteinExistence type="predicted"/>
<organism evidence="1 2">
    <name type="scientific">Lentibacillus halophilus</name>
    <dbReference type="NCBI Taxonomy" id="295065"/>
    <lineage>
        <taxon>Bacteria</taxon>
        <taxon>Bacillati</taxon>
        <taxon>Bacillota</taxon>
        <taxon>Bacilli</taxon>
        <taxon>Bacillales</taxon>
        <taxon>Bacillaceae</taxon>
        <taxon>Lentibacillus</taxon>
    </lineage>
</organism>
<evidence type="ECO:0000313" key="1">
    <source>
        <dbReference type="EMBL" id="GAA0433799.1"/>
    </source>
</evidence>
<dbReference type="EMBL" id="BAAADM010000020">
    <property type="protein sequence ID" value="GAA0433799.1"/>
    <property type="molecule type" value="Genomic_DNA"/>
</dbReference>
<accession>A0ABN0Z640</accession>
<name>A0ABN0Z640_9BACI</name>
<dbReference type="Proteomes" id="UP001501459">
    <property type="component" value="Unassembled WGS sequence"/>
</dbReference>
<dbReference type="RefSeq" id="WP_343751333.1">
    <property type="nucleotide sequence ID" value="NZ_BAAADM010000020.1"/>
</dbReference>
<sequence>MDPANQIVEVYLLNNHSLKLSNVYDKEDVVPVHVLDGLTIDLNSIFPEVVLNGRRELLIPKPLAFLAFF</sequence>
<protein>
    <submittedName>
        <fullName evidence="1">Uncharacterized protein</fullName>
    </submittedName>
</protein>